<organism evidence="4 5">
    <name type="scientific">Alysiella filiformis DSM 16848</name>
    <dbReference type="NCBI Taxonomy" id="1120981"/>
    <lineage>
        <taxon>Bacteria</taxon>
        <taxon>Pseudomonadati</taxon>
        <taxon>Pseudomonadota</taxon>
        <taxon>Betaproteobacteria</taxon>
        <taxon>Neisseriales</taxon>
        <taxon>Neisseriaceae</taxon>
        <taxon>Alysiella</taxon>
    </lineage>
</organism>
<reference evidence="4 5" key="1">
    <citation type="submission" date="2017-09" db="EMBL/GenBank/DDBJ databases">
        <authorList>
            <person name="Ehlers B."/>
            <person name="Leendertz F.H."/>
        </authorList>
    </citation>
    <scope>NUCLEOTIDE SEQUENCE [LARGE SCALE GENOMIC DNA]</scope>
    <source>
        <strain evidence="4 5">DSM 16848</strain>
    </source>
</reference>
<dbReference type="EMBL" id="OCNF01000021">
    <property type="protein sequence ID" value="SOD70037.1"/>
    <property type="molecule type" value="Genomic_DNA"/>
</dbReference>
<keyword evidence="1" id="KW-0175">Coiled coil</keyword>
<feature type="chain" id="PRO_5013261859" evidence="3">
    <location>
        <begin position="20"/>
        <end position="221"/>
    </location>
</feature>
<dbReference type="PROSITE" id="PS51257">
    <property type="entry name" value="PROKAR_LIPOPROTEIN"/>
    <property type="match status" value="1"/>
</dbReference>
<sequence length="221" mass="23699">MKHFLSVSGLMLMMLSACATLPENAVQDDVQAASQVNHDVASQAASEVSPPSVQAASDVPTVAENGENDDVKVLPIAPSTPAPNVANDKIPTHNKNPNEKTPNDKNTSPTKVNITLRNQPKTGDNKDKPTAKLPNKNPKGKTPKMPAVVVQLPPPKPAKPVLTRRQVLEQEIARERAALKSAQSQLAAAQKSGNAKQIAKLNAAVRDRELNIRAIETEMKR</sequence>
<feature type="compositionally biased region" description="Polar residues" evidence="2">
    <location>
        <begin position="43"/>
        <end position="55"/>
    </location>
</feature>
<dbReference type="RefSeq" id="WP_097114910.1">
    <property type="nucleotide sequence ID" value="NZ_CP083931.1"/>
</dbReference>
<accession>A0A286EGK5</accession>
<dbReference type="Proteomes" id="UP000219669">
    <property type="component" value="Unassembled WGS sequence"/>
</dbReference>
<dbReference type="AlphaFoldDB" id="A0A286EGK5"/>
<keyword evidence="5" id="KW-1185">Reference proteome</keyword>
<keyword evidence="3" id="KW-0732">Signal</keyword>
<proteinExistence type="predicted"/>
<feature type="compositionally biased region" description="Polar residues" evidence="2">
    <location>
        <begin position="104"/>
        <end position="122"/>
    </location>
</feature>
<protein>
    <submittedName>
        <fullName evidence="4">Uncharacterized protein</fullName>
    </submittedName>
</protein>
<evidence type="ECO:0000256" key="2">
    <source>
        <dbReference type="SAM" id="MobiDB-lite"/>
    </source>
</evidence>
<feature type="region of interest" description="Disordered" evidence="2">
    <location>
        <begin position="41"/>
        <end position="146"/>
    </location>
</feature>
<evidence type="ECO:0000256" key="1">
    <source>
        <dbReference type="SAM" id="Coils"/>
    </source>
</evidence>
<gene>
    <name evidence="4" type="ORF">SAMN02746062_01939</name>
</gene>
<dbReference type="OrthoDB" id="8606184at2"/>
<feature type="coiled-coil region" evidence="1">
    <location>
        <begin position="165"/>
        <end position="218"/>
    </location>
</feature>
<name>A0A286EGK5_9NEIS</name>
<evidence type="ECO:0000256" key="3">
    <source>
        <dbReference type="SAM" id="SignalP"/>
    </source>
</evidence>
<evidence type="ECO:0000313" key="5">
    <source>
        <dbReference type="Proteomes" id="UP000219669"/>
    </source>
</evidence>
<evidence type="ECO:0000313" key="4">
    <source>
        <dbReference type="EMBL" id="SOD70037.1"/>
    </source>
</evidence>
<feature type="signal peptide" evidence="3">
    <location>
        <begin position="1"/>
        <end position="19"/>
    </location>
</feature>